<feature type="region of interest" description="Disordered" evidence="1">
    <location>
        <begin position="24"/>
        <end position="67"/>
    </location>
</feature>
<dbReference type="Proteomes" id="UP000792457">
    <property type="component" value="Unassembled WGS sequence"/>
</dbReference>
<comment type="caution">
    <text evidence="3">The sequence shown here is derived from an EMBL/GenBank/DDBJ whole genome shotgun (WGS) entry which is preliminary data.</text>
</comment>
<dbReference type="InterPro" id="IPR029526">
    <property type="entry name" value="PGBD"/>
</dbReference>
<protein>
    <recommendedName>
        <fullName evidence="2">PiggyBac transposable element-derived protein domain-containing protein</fullName>
    </recommendedName>
</protein>
<sequence>MNEEPRETWLDKLEGAVEDAAEEVIGGSSDEEEEEHVEEADVGIESEQEMCEMDSSGDSGDDVDVDDSGREVFYGRDKMTMWYKKPFRQSVRRGAENVFQKFQKLNSYSRNVQTPLESWRLLFTFIDEIVECTNIYIRTIEDRFKRARDAQATDAVEMNALIGLLYLAGVYKSSHLNVRDLWARDGTGLEIFYSTMSYNRFLFLMRCIRFDNVLTRKDRLQTDKLAAIRKIYEEFNDNIRKSYNVGDLVLSLIQPHIDRRSKIKTHLTSLQRSCKKFASKEE</sequence>
<evidence type="ECO:0000259" key="2">
    <source>
        <dbReference type="Pfam" id="PF13843"/>
    </source>
</evidence>
<evidence type="ECO:0000313" key="3">
    <source>
        <dbReference type="EMBL" id="KAG8222276.1"/>
    </source>
</evidence>
<dbReference type="PANTHER" id="PTHR46599">
    <property type="entry name" value="PIGGYBAC TRANSPOSABLE ELEMENT-DERIVED PROTEIN 4"/>
    <property type="match status" value="1"/>
</dbReference>
<keyword evidence="4" id="KW-1185">Reference proteome</keyword>
<gene>
    <name evidence="3" type="ORF">J437_LFUL014577</name>
</gene>
<reference evidence="3" key="2">
    <citation type="submission" date="2017-10" db="EMBL/GenBank/DDBJ databases">
        <title>Ladona fulva Genome sequencing and assembly.</title>
        <authorList>
            <person name="Murali S."/>
            <person name="Richards S."/>
            <person name="Bandaranaike D."/>
            <person name="Bellair M."/>
            <person name="Blankenburg K."/>
            <person name="Chao H."/>
            <person name="Dinh H."/>
            <person name="Doddapaneni H."/>
            <person name="Dugan-Rocha S."/>
            <person name="Elkadiri S."/>
            <person name="Gnanaolivu R."/>
            <person name="Hernandez B."/>
            <person name="Skinner E."/>
            <person name="Javaid M."/>
            <person name="Lee S."/>
            <person name="Li M."/>
            <person name="Ming W."/>
            <person name="Munidasa M."/>
            <person name="Muniz J."/>
            <person name="Nguyen L."/>
            <person name="Hughes D."/>
            <person name="Osuji N."/>
            <person name="Pu L.-L."/>
            <person name="Puazo M."/>
            <person name="Qu C."/>
            <person name="Quiroz J."/>
            <person name="Raj R."/>
            <person name="Weissenberger G."/>
            <person name="Xin Y."/>
            <person name="Zou X."/>
            <person name="Han Y."/>
            <person name="Worley K."/>
            <person name="Muzny D."/>
            <person name="Gibbs R."/>
        </authorList>
    </citation>
    <scope>NUCLEOTIDE SEQUENCE</scope>
    <source>
        <strain evidence="3">Sampled in the wild</strain>
    </source>
</reference>
<feature type="compositionally biased region" description="Acidic residues" evidence="1">
    <location>
        <begin position="29"/>
        <end position="52"/>
    </location>
</feature>
<feature type="domain" description="PiggyBac transposable element-derived protein" evidence="2">
    <location>
        <begin position="124"/>
        <end position="260"/>
    </location>
</feature>
<name>A0A8K0NUD3_LADFU</name>
<dbReference type="AlphaFoldDB" id="A0A8K0NUD3"/>
<dbReference type="Pfam" id="PF13843">
    <property type="entry name" value="DDE_Tnp_1_7"/>
    <property type="match status" value="1"/>
</dbReference>
<dbReference type="OrthoDB" id="8064050at2759"/>
<proteinExistence type="predicted"/>
<accession>A0A8K0NUD3</accession>
<evidence type="ECO:0000313" key="4">
    <source>
        <dbReference type="Proteomes" id="UP000792457"/>
    </source>
</evidence>
<dbReference type="PANTHER" id="PTHR46599:SF3">
    <property type="entry name" value="PIGGYBAC TRANSPOSABLE ELEMENT-DERIVED PROTEIN 4"/>
    <property type="match status" value="1"/>
</dbReference>
<dbReference type="EMBL" id="KZ308128">
    <property type="protein sequence ID" value="KAG8222276.1"/>
    <property type="molecule type" value="Genomic_DNA"/>
</dbReference>
<reference evidence="3" key="1">
    <citation type="submission" date="2013-04" db="EMBL/GenBank/DDBJ databases">
        <authorList>
            <person name="Qu J."/>
            <person name="Murali S.C."/>
            <person name="Bandaranaike D."/>
            <person name="Bellair M."/>
            <person name="Blankenburg K."/>
            <person name="Chao H."/>
            <person name="Dinh H."/>
            <person name="Doddapaneni H."/>
            <person name="Downs B."/>
            <person name="Dugan-Rocha S."/>
            <person name="Elkadiri S."/>
            <person name="Gnanaolivu R.D."/>
            <person name="Hernandez B."/>
            <person name="Javaid M."/>
            <person name="Jayaseelan J.C."/>
            <person name="Lee S."/>
            <person name="Li M."/>
            <person name="Ming W."/>
            <person name="Munidasa M."/>
            <person name="Muniz J."/>
            <person name="Nguyen L."/>
            <person name="Ongeri F."/>
            <person name="Osuji N."/>
            <person name="Pu L.-L."/>
            <person name="Puazo M."/>
            <person name="Qu C."/>
            <person name="Quiroz J."/>
            <person name="Raj R."/>
            <person name="Weissenberger G."/>
            <person name="Xin Y."/>
            <person name="Zou X."/>
            <person name="Han Y."/>
            <person name="Richards S."/>
            <person name="Worley K."/>
            <person name="Muzny D."/>
            <person name="Gibbs R."/>
        </authorList>
    </citation>
    <scope>NUCLEOTIDE SEQUENCE</scope>
    <source>
        <strain evidence="3">Sampled in the wild</strain>
    </source>
</reference>
<evidence type="ECO:0000256" key="1">
    <source>
        <dbReference type="SAM" id="MobiDB-lite"/>
    </source>
</evidence>
<organism evidence="3 4">
    <name type="scientific">Ladona fulva</name>
    <name type="common">Scarce chaser dragonfly</name>
    <name type="synonym">Libellula fulva</name>
    <dbReference type="NCBI Taxonomy" id="123851"/>
    <lineage>
        <taxon>Eukaryota</taxon>
        <taxon>Metazoa</taxon>
        <taxon>Ecdysozoa</taxon>
        <taxon>Arthropoda</taxon>
        <taxon>Hexapoda</taxon>
        <taxon>Insecta</taxon>
        <taxon>Pterygota</taxon>
        <taxon>Palaeoptera</taxon>
        <taxon>Odonata</taxon>
        <taxon>Epiprocta</taxon>
        <taxon>Anisoptera</taxon>
        <taxon>Libelluloidea</taxon>
        <taxon>Libellulidae</taxon>
        <taxon>Ladona</taxon>
    </lineage>
</organism>